<dbReference type="EMBL" id="JAGVWE010000005">
    <property type="protein sequence ID" value="MBS3063387.1"/>
    <property type="molecule type" value="Genomic_DNA"/>
</dbReference>
<reference evidence="1" key="2">
    <citation type="submission" date="2021-05" db="EMBL/GenBank/DDBJ databases">
        <title>Protein family content uncovers lineage relationships and bacterial pathway maintenance mechanisms in DPANN archaea.</title>
        <authorList>
            <person name="Castelle C.J."/>
            <person name="Meheust R."/>
            <person name="Jaffe A.L."/>
            <person name="Seitz K."/>
            <person name="Gong X."/>
            <person name="Baker B.J."/>
            <person name="Banfield J.F."/>
        </authorList>
    </citation>
    <scope>NUCLEOTIDE SEQUENCE</scope>
    <source>
        <strain evidence="1">RIFCSPLOWO2_01_FULL_58_19</strain>
    </source>
</reference>
<reference evidence="1" key="1">
    <citation type="submission" date="2021-03" db="EMBL/GenBank/DDBJ databases">
        <authorList>
            <person name="Jaffe A."/>
        </authorList>
    </citation>
    <scope>NUCLEOTIDE SEQUENCE</scope>
    <source>
        <strain evidence="1">RIFCSPLOWO2_01_FULL_58_19</strain>
    </source>
</reference>
<organism evidence="1 2">
    <name type="scientific">Candidatus Iainarchaeum sp</name>
    <dbReference type="NCBI Taxonomy" id="3101447"/>
    <lineage>
        <taxon>Archaea</taxon>
        <taxon>Candidatus Iainarchaeota</taxon>
        <taxon>Candidatus Iainarchaeia</taxon>
        <taxon>Candidatus Iainarchaeales</taxon>
        <taxon>Candidatus Iainarchaeaceae</taxon>
        <taxon>Candidatus Iainarchaeum</taxon>
    </lineage>
</organism>
<proteinExistence type="predicted"/>
<accession>A0A8T4L9P4</accession>
<protein>
    <submittedName>
        <fullName evidence="1">Uncharacterized protein</fullName>
    </submittedName>
</protein>
<dbReference type="Proteomes" id="UP000678237">
    <property type="component" value="Unassembled WGS sequence"/>
</dbReference>
<dbReference type="AlphaFoldDB" id="A0A8T4L9P4"/>
<name>A0A8T4L9P4_9ARCH</name>
<evidence type="ECO:0000313" key="1">
    <source>
        <dbReference type="EMBL" id="MBS3063387.1"/>
    </source>
</evidence>
<sequence length="94" mass="10604">MTWLGTDYSTLHKTAIATRRQFRVNPGATGTADHITRHGAAASAEITRARKFIELAEARLKAPGVPDAEKDRLRVMIREHRIVITDNEVELRKK</sequence>
<gene>
    <name evidence="1" type="ORF">J4203_05945</name>
</gene>
<comment type="caution">
    <text evidence="1">The sequence shown here is derived from an EMBL/GenBank/DDBJ whole genome shotgun (WGS) entry which is preliminary data.</text>
</comment>
<evidence type="ECO:0000313" key="2">
    <source>
        <dbReference type="Proteomes" id="UP000678237"/>
    </source>
</evidence>